<name>A0ABQ2XW23_9BURK</name>
<feature type="chain" id="PRO_5045400304" description="Beta-lactamase-related domain-containing protein" evidence="1">
    <location>
        <begin position="29"/>
        <end position="574"/>
    </location>
</feature>
<dbReference type="PANTHER" id="PTHR46825">
    <property type="entry name" value="D-ALANYL-D-ALANINE-CARBOXYPEPTIDASE/ENDOPEPTIDASE AMPH"/>
    <property type="match status" value="1"/>
</dbReference>
<reference evidence="4" key="1">
    <citation type="journal article" date="2019" name="Int. J. Syst. Evol. Microbiol.">
        <title>The Global Catalogue of Microorganisms (GCM) 10K type strain sequencing project: providing services to taxonomists for standard genome sequencing and annotation.</title>
        <authorList>
            <consortium name="The Broad Institute Genomics Platform"/>
            <consortium name="The Broad Institute Genome Sequencing Center for Infectious Disease"/>
            <person name="Wu L."/>
            <person name="Ma J."/>
        </authorList>
    </citation>
    <scope>NUCLEOTIDE SEQUENCE [LARGE SCALE GENOMIC DNA]</scope>
    <source>
        <strain evidence="4">KCTC 23917</strain>
    </source>
</reference>
<keyword evidence="1" id="KW-0732">Signal</keyword>
<dbReference type="PANTHER" id="PTHR46825:SF9">
    <property type="entry name" value="BETA-LACTAMASE-RELATED DOMAIN-CONTAINING PROTEIN"/>
    <property type="match status" value="1"/>
</dbReference>
<organism evidence="3 4">
    <name type="scientific">Undibacterium squillarum</name>
    <dbReference type="NCBI Taxonomy" id="1131567"/>
    <lineage>
        <taxon>Bacteria</taxon>
        <taxon>Pseudomonadati</taxon>
        <taxon>Pseudomonadota</taxon>
        <taxon>Betaproteobacteria</taxon>
        <taxon>Burkholderiales</taxon>
        <taxon>Oxalobacteraceae</taxon>
        <taxon>Undibacterium</taxon>
    </lineage>
</organism>
<dbReference type="InterPro" id="IPR050491">
    <property type="entry name" value="AmpC-like"/>
</dbReference>
<gene>
    <name evidence="3" type="ORF">GCM10010946_11490</name>
</gene>
<dbReference type="Proteomes" id="UP000653343">
    <property type="component" value="Unassembled WGS sequence"/>
</dbReference>
<dbReference type="InterPro" id="IPR001466">
    <property type="entry name" value="Beta-lactam-related"/>
</dbReference>
<dbReference type="Gene3D" id="3.40.710.10">
    <property type="entry name" value="DD-peptidase/beta-lactamase superfamily"/>
    <property type="match status" value="1"/>
</dbReference>
<feature type="signal peptide" evidence="1">
    <location>
        <begin position="1"/>
        <end position="28"/>
    </location>
</feature>
<evidence type="ECO:0000313" key="4">
    <source>
        <dbReference type="Proteomes" id="UP000653343"/>
    </source>
</evidence>
<dbReference type="SUPFAM" id="SSF56601">
    <property type="entry name" value="beta-lactamase/transpeptidase-like"/>
    <property type="match status" value="1"/>
</dbReference>
<evidence type="ECO:0000256" key="1">
    <source>
        <dbReference type="SAM" id="SignalP"/>
    </source>
</evidence>
<evidence type="ECO:0000313" key="3">
    <source>
        <dbReference type="EMBL" id="GGX35701.1"/>
    </source>
</evidence>
<comment type="caution">
    <text evidence="3">The sequence shown here is derived from an EMBL/GenBank/DDBJ whole genome shotgun (WGS) entry which is preliminary data.</text>
</comment>
<dbReference type="RefSeq" id="WP_189356093.1">
    <property type="nucleotide sequence ID" value="NZ_BMYU01000002.1"/>
</dbReference>
<sequence length="574" mass="62839">MTAIFQKLYLTPIAIAALLLVQSSVTQAQTEHPSSSSSINVLNTDPVTQQLDQIGATYYKADQPGASIIVVKDGKVLLRKGYGLANVEKQEALKADHVMRLGSISKQFTAVGILQLVEEGKIALDDPVTKFFPDYPESGKRITIEHLLTHTSGIPSYTGKPGFLATAGKDISVQAMVDSFKNDPLEFEPGTAYKYNNSGYFLLGAIIEKVSGETYAKFVEKRLFTPLGMKDSSYEGYERSQQVRAAGYTQSASGFEPSIRISMTQPYAAGALTSTVDDLAKWDAAINAGKLLKAEHWKRAFTPYKLKNAQDTNYGFGWAVGQFESQTMISHGGGIPGYATYALSLPKEKVFVAVLTNADSGLAQPEMVSMRLAATAIGKPIPEFKPVKLDQKTLDQFAGVYRIDDKNRRFFVREGENLVMTRTNGPRTVLKAYSQNGFFKDHNSLLRIEFKRNAGGEVTEAVVHQQGTVVSHPRLNEALPEAPKTFAMSPEQFDIYVGNYELNPDFILSVRREGSKFIVQATGQGPVTISPVSADTFNAPDVGAIFKFEKTADGKVQQLILTQGGRNLPARKIN</sequence>
<dbReference type="InterPro" id="IPR012338">
    <property type="entry name" value="Beta-lactam/transpept-like"/>
</dbReference>
<protein>
    <recommendedName>
        <fullName evidence="2">Beta-lactamase-related domain-containing protein</fullName>
    </recommendedName>
</protein>
<dbReference type="EMBL" id="BMYU01000002">
    <property type="protein sequence ID" value="GGX35701.1"/>
    <property type="molecule type" value="Genomic_DNA"/>
</dbReference>
<keyword evidence="4" id="KW-1185">Reference proteome</keyword>
<dbReference type="Pfam" id="PF00144">
    <property type="entry name" value="Beta-lactamase"/>
    <property type="match status" value="1"/>
</dbReference>
<feature type="domain" description="Beta-lactamase-related" evidence="2">
    <location>
        <begin position="61"/>
        <end position="363"/>
    </location>
</feature>
<proteinExistence type="predicted"/>
<accession>A0ABQ2XW23</accession>
<evidence type="ECO:0000259" key="2">
    <source>
        <dbReference type="Pfam" id="PF00144"/>
    </source>
</evidence>